<feature type="compositionally biased region" description="Polar residues" evidence="1">
    <location>
        <begin position="1"/>
        <end position="25"/>
    </location>
</feature>
<keyword evidence="3" id="KW-1185">Reference proteome</keyword>
<evidence type="ECO:0000313" key="3">
    <source>
        <dbReference type="Proteomes" id="UP001279734"/>
    </source>
</evidence>
<dbReference type="AlphaFoldDB" id="A0AAD3Y8J6"/>
<proteinExistence type="predicted"/>
<evidence type="ECO:0000256" key="1">
    <source>
        <dbReference type="SAM" id="MobiDB-lite"/>
    </source>
</evidence>
<comment type="caution">
    <text evidence="2">The sequence shown here is derived from an EMBL/GenBank/DDBJ whole genome shotgun (WGS) entry which is preliminary data.</text>
</comment>
<dbReference type="Proteomes" id="UP001279734">
    <property type="component" value="Unassembled WGS sequence"/>
</dbReference>
<accession>A0AAD3Y8J6</accession>
<sequence>MSLTQNTFSRRCQSRTCNSSSQSTPKRAIYGSGGDLPPTFAVSSLLQMWHRSEVKHQPDPRKPTPERKRSPLKGKNSSDQWNAVDATLGRLVDRIDGLVSGRLSSLLTRSVDLAE</sequence>
<reference evidence="2" key="1">
    <citation type="submission" date="2023-05" db="EMBL/GenBank/DDBJ databases">
        <title>Nepenthes gracilis genome sequencing.</title>
        <authorList>
            <person name="Fukushima K."/>
        </authorList>
    </citation>
    <scope>NUCLEOTIDE SEQUENCE</scope>
    <source>
        <strain evidence="2">SING2019-196</strain>
    </source>
</reference>
<protein>
    <submittedName>
        <fullName evidence="2">Uncharacterized protein</fullName>
    </submittedName>
</protein>
<feature type="region of interest" description="Disordered" evidence="1">
    <location>
        <begin position="51"/>
        <end position="81"/>
    </location>
</feature>
<feature type="region of interest" description="Disordered" evidence="1">
    <location>
        <begin position="1"/>
        <end position="35"/>
    </location>
</feature>
<evidence type="ECO:0000313" key="2">
    <source>
        <dbReference type="EMBL" id="GMH30931.1"/>
    </source>
</evidence>
<feature type="compositionally biased region" description="Basic and acidic residues" evidence="1">
    <location>
        <begin position="51"/>
        <end position="69"/>
    </location>
</feature>
<dbReference type="EMBL" id="BSYO01000039">
    <property type="protein sequence ID" value="GMH30931.1"/>
    <property type="molecule type" value="Genomic_DNA"/>
</dbReference>
<organism evidence="2 3">
    <name type="scientific">Nepenthes gracilis</name>
    <name type="common">Slender pitcher plant</name>
    <dbReference type="NCBI Taxonomy" id="150966"/>
    <lineage>
        <taxon>Eukaryota</taxon>
        <taxon>Viridiplantae</taxon>
        <taxon>Streptophyta</taxon>
        <taxon>Embryophyta</taxon>
        <taxon>Tracheophyta</taxon>
        <taxon>Spermatophyta</taxon>
        <taxon>Magnoliopsida</taxon>
        <taxon>eudicotyledons</taxon>
        <taxon>Gunneridae</taxon>
        <taxon>Pentapetalae</taxon>
        <taxon>Caryophyllales</taxon>
        <taxon>Nepenthaceae</taxon>
        <taxon>Nepenthes</taxon>
    </lineage>
</organism>
<name>A0AAD3Y8J6_NEPGR</name>
<gene>
    <name evidence="2" type="ORF">Nepgr_032774</name>
</gene>